<reference evidence="2 3" key="1">
    <citation type="submission" date="2018-07" db="EMBL/GenBank/DDBJ databases">
        <title>Freshwater and sediment microbial communities from various areas in North America, analyzing microbe dynamics in response to fracking.</title>
        <authorList>
            <person name="Lamendella R."/>
        </authorList>
    </citation>
    <scope>NUCLEOTIDE SEQUENCE [LARGE SCALE GENOMIC DNA]</scope>
    <source>
        <strain evidence="2 3">160A</strain>
    </source>
</reference>
<evidence type="ECO:0000313" key="3">
    <source>
        <dbReference type="Proteomes" id="UP000252733"/>
    </source>
</evidence>
<feature type="chain" id="PRO_5030056737" evidence="1">
    <location>
        <begin position="23"/>
        <end position="274"/>
    </location>
</feature>
<dbReference type="OrthoDB" id="1114475at2"/>
<sequence length="274" mass="30664">MKKFYSIVLAILFLAVSGSLNAQQQRNEFTGVSTEGNLLKSTTVYDLIRLKIENEFIFDATVIYYYDSFTDELGREDSHKMFNSNEKIPEIFTRIGNEAMAINGFAALNARSYIAVPVSVRNRVYNECTISATLEDFTDEYDVVLEDKELGQYTNLRTSTYSYTPLDLGINHDRFVLHLSRSAKVVTSVVEGFETEEPVLVSSDYGQVNVRINETLLAAPGPQANIDVYSMGGRMITSRKAASGFNQIELASGQLYIVNVTVGNHRTTKKVAIR</sequence>
<protein>
    <submittedName>
        <fullName evidence="2">Putative secreted protein (Por secretion system target)</fullName>
    </submittedName>
</protein>
<gene>
    <name evidence="2" type="ORF">DFO77_12142</name>
</gene>
<keyword evidence="1" id="KW-0732">Signal</keyword>
<proteinExistence type="predicted"/>
<accession>A0A2T0XTL6</accession>
<dbReference type="EMBL" id="QPIZ01000021">
    <property type="protein sequence ID" value="RCW30606.1"/>
    <property type="molecule type" value="Genomic_DNA"/>
</dbReference>
<name>A0A2T0XTL6_9BACT</name>
<evidence type="ECO:0000256" key="1">
    <source>
        <dbReference type="SAM" id="SignalP"/>
    </source>
</evidence>
<feature type="signal peptide" evidence="1">
    <location>
        <begin position="1"/>
        <end position="22"/>
    </location>
</feature>
<dbReference type="InterPro" id="IPR026444">
    <property type="entry name" value="Secre_tail"/>
</dbReference>
<dbReference type="NCBIfam" id="TIGR04183">
    <property type="entry name" value="Por_Secre_tail"/>
    <property type="match status" value="1"/>
</dbReference>
<organism evidence="2 3">
    <name type="scientific">Marinilabilia salmonicolor</name>
    <dbReference type="NCBI Taxonomy" id="989"/>
    <lineage>
        <taxon>Bacteria</taxon>
        <taxon>Pseudomonadati</taxon>
        <taxon>Bacteroidota</taxon>
        <taxon>Bacteroidia</taxon>
        <taxon>Marinilabiliales</taxon>
        <taxon>Marinilabiliaceae</taxon>
        <taxon>Marinilabilia</taxon>
    </lineage>
</organism>
<comment type="caution">
    <text evidence="2">The sequence shown here is derived from an EMBL/GenBank/DDBJ whole genome shotgun (WGS) entry which is preliminary data.</text>
</comment>
<dbReference type="Proteomes" id="UP000252733">
    <property type="component" value="Unassembled WGS sequence"/>
</dbReference>
<keyword evidence="3" id="KW-1185">Reference proteome</keyword>
<evidence type="ECO:0000313" key="2">
    <source>
        <dbReference type="EMBL" id="RCW30606.1"/>
    </source>
</evidence>
<dbReference type="AlphaFoldDB" id="A0A2T0XTL6"/>
<dbReference type="RefSeq" id="WP_106151571.1">
    <property type="nucleotide sequence ID" value="NZ_PVTS01000001.1"/>
</dbReference>